<dbReference type="PANTHER" id="PTHR43031:SF1">
    <property type="entry name" value="PYRIDINE NUCLEOTIDE-DISULPHIDE OXIDOREDUCTASE"/>
    <property type="match status" value="1"/>
</dbReference>
<dbReference type="PANTHER" id="PTHR43031">
    <property type="entry name" value="FAD-DEPENDENT OXIDOREDUCTASE"/>
    <property type="match status" value="1"/>
</dbReference>
<dbReference type="Proteomes" id="UP000625210">
    <property type="component" value="Unassembled WGS sequence"/>
</dbReference>
<dbReference type="InterPro" id="IPR001763">
    <property type="entry name" value="Rhodanese-like_dom"/>
</dbReference>
<accession>A0A8J2VER1</accession>
<sequence length="109" mass="12424">MREISAEDFANLYREGLDGSEMILDVREPEEWEVYRLNGAKLMPLQTLPFTLNELPKDRKMYILCAHGIRSVYACNYLSEQGFDAVNVEGGMARVSLFLEEDEIASGNE</sequence>
<proteinExistence type="predicted"/>
<dbReference type="CDD" id="cd00158">
    <property type="entry name" value="RHOD"/>
    <property type="match status" value="1"/>
</dbReference>
<keyword evidence="3" id="KW-1185">Reference proteome</keyword>
<reference evidence="2" key="2">
    <citation type="submission" date="2020-09" db="EMBL/GenBank/DDBJ databases">
        <authorList>
            <person name="Sun Q."/>
            <person name="Zhou Y."/>
        </authorList>
    </citation>
    <scope>NUCLEOTIDE SEQUENCE</scope>
    <source>
        <strain evidence="2">CGMCC 1.15179</strain>
    </source>
</reference>
<dbReference type="InterPro" id="IPR036873">
    <property type="entry name" value="Rhodanese-like_dom_sf"/>
</dbReference>
<dbReference type="PROSITE" id="PS50206">
    <property type="entry name" value="RHODANESE_3"/>
    <property type="match status" value="1"/>
</dbReference>
<dbReference type="SMART" id="SM00450">
    <property type="entry name" value="RHOD"/>
    <property type="match status" value="1"/>
</dbReference>
<evidence type="ECO:0000313" key="3">
    <source>
        <dbReference type="Proteomes" id="UP000625210"/>
    </source>
</evidence>
<evidence type="ECO:0000259" key="1">
    <source>
        <dbReference type="PROSITE" id="PS50206"/>
    </source>
</evidence>
<name>A0A8J2VER1_9BACL</name>
<feature type="domain" description="Rhodanese" evidence="1">
    <location>
        <begin position="17"/>
        <end position="103"/>
    </location>
</feature>
<dbReference type="Pfam" id="PF00581">
    <property type="entry name" value="Rhodanese"/>
    <property type="match status" value="1"/>
</dbReference>
<comment type="caution">
    <text evidence="2">The sequence shown here is derived from an EMBL/GenBank/DDBJ whole genome shotgun (WGS) entry which is preliminary data.</text>
</comment>
<evidence type="ECO:0000313" key="2">
    <source>
        <dbReference type="EMBL" id="GGE11072.1"/>
    </source>
</evidence>
<dbReference type="Gene3D" id="3.40.250.10">
    <property type="entry name" value="Rhodanese-like domain"/>
    <property type="match status" value="1"/>
</dbReference>
<dbReference type="InterPro" id="IPR050229">
    <property type="entry name" value="GlpE_sulfurtransferase"/>
</dbReference>
<dbReference type="SUPFAM" id="SSF52821">
    <property type="entry name" value="Rhodanese/Cell cycle control phosphatase"/>
    <property type="match status" value="1"/>
</dbReference>
<gene>
    <name evidence="2" type="ORF">GCM10011571_10490</name>
</gene>
<dbReference type="AlphaFoldDB" id="A0A8J2VER1"/>
<dbReference type="EMBL" id="BMHQ01000003">
    <property type="protein sequence ID" value="GGE11072.1"/>
    <property type="molecule type" value="Genomic_DNA"/>
</dbReference>
<dbReference type="RefSeq" id="WP_188646856.1">
    <property type="nucleotide sequence ID" value="NZ_BMHQ01000003.1"/>
</dbReference>
<reference evidence="2" key="1">
    <citation type="journal article" date="2014" name="Int. J. Syst. Evol. Microbiol.">
        <title>Complete genome sequence of Corynebacterium casei LMG S-19264T (=DSM 44701T), isolated from a smear-ripened cheese.</title>
        <authorList>
            <consortium name="US DOE Joint Genome Institute (JGI-PGF)"/>
            <person name="Walter F."/>
            <person name="Albersmeier A."/>
            <person name="Kalinowski J."/>
            <person name="Ruckert C."/>
        </authorList>
    </citation>
    <scope>NUCLEOTIDE SEQUENCE</scope>
    <source>
        <strain evidence="2">CGMCC 1.15179</strain>
    </source>
</reference>
<organism evidence="2 3">
    <name type="scientific">Marinithermofilum abyssi</name>
    <dbReference type="NCBI Taxonomy" id="1571185"/>
    <lineage>
        <taxon>Bacteria</taxon>
        <taxon>Bacillati</taxon>
        <taxon>Bacillota</taxon>
        <taxon>Bacilli</taxon>
        <taxon>Bacillales</taxon>
        <taxon>Thermoactinomycetaceae</taxon>
        <taxon>Marinithermofilum</taxon>
    </lineage>
</organism>
<protein>
    <submittedName>
        <fullName evidence="2">Rhodanese-like domain-containing protein</fullName>
    </submittedName>
</protein>